<dbReference type="Gene3D" id="3.40.50.1360">
    <property type="match status" value="1"/>
</dbReference>
<evidence type="ECO:0000313" key="5">
    <source>
        <dbReference type="Proteomes" id="UP000309128"/>
    </source>
</evidence>
<keyword evidence="1" id="KW-0119">Carbohydrate metabolism</keyword>
<dbReference type="GO" id="GO:0005975">
    <property type="term" value="P:carbohydrate metabolic process"/>
    <property type="evidence" value="ECO:0007669"/>
    <property type="project" value="InterPro"/>
</dbReference>
<dbReference type="GO" id="GO:0004342">
    <property type="term" value="F:glucosamine-6-phosphate deaminase activity"/>
    <property type="evidence" value="ECO:0007669"/>
    <property type="project" value="InterPro"/>
</dbReference>
<dbReference type="EMBL" id="VCKY01000123">
    <property type="protein sequence ID" value="TMR13285.1"/>
    <property type="molecule type" value="Genomic_DNA"/>
</dbReference>
<dbReference type="Pfam" id="PF01182">
    <property type="entry name" value="Glucosamine_iso"/>
    <property type="match status" value="1"/>
</dbReference>
<dbReference type="SUPFAM" id="SSF100950">
    <property type="entry name" value="NagB/RpiA/CoA transferase-like"/>
    <property type="match status" value="1"/>
</dbReference>
<evidence type="ECO:0000256" key="2">
    <source>
        <dbReference type="SAM" id="MobiDB-lite"/>
    </source>
</evidence>
<dbReference type="GO" id="GO:0006043">
    <property type="term" value="P:glucosamine catabolic process"/>
    <property type="evidence" value="ECO:0007669"/>
    <property type="project" value="TreeGrafter"/>
</dbReference>
<keyword evidence="5" id="KW-1185">Reference proteome</keyword>
<gene>
    <name evidence="4" type="ORF">ETD86_30960</name>
</gene>
<reference evidence="4 5" key="1">
    <citation type="submission" date="2019-05" db="EMBL/GenBank/DDBJ databases">
        <title>Draft genome sequence of Nonomuraea turkmeniaca DSM 43926.</title>
        <authorList>
            <person name="Saricaoglu S."/>
            <person name="Isik K."/>
        </authorList>
    </citation>
    <scope>NUCLEOTIDE SEQUENCE [LARGE SCALE GENOMIC DNA]</scope>
    <source>
        <strain evidence="4 5">DSM 43926</strain>
    </source>
</reference>
<feature type="domain" description="Glucosamine/galactosamine-6-phosphate isomerase" evidence="3">
    <location>
        <begin position="73"/>
        <end position="292"/>
    </location>
</feature>
<name>A0A5S4F8S7_9ACTN</name>
<comment type="caution">
    <text evidence="4">The sequence shown here is derived from an EMBL/GenBank/DDBJ whole genome shotgun (WGS) entry which is preliminary data.</text>
</comment>
<dbReference type="PANTHER" id="PTHR11280">
    <property type="entry name" value="GLUCOSAMINE-6-PHOSPHATE ISOMERASE"/>
    <property type="match status" value="1"/>
</dbReference>
<dbReference type="GO" id="GO:0005737">
    <property type="term" value="C:cytoplasm"/>
    <property type="evidence" value="ECO:0007669"/>
    <property type="project" value="TreeGrafter"/>
</dbReference>
<accession>A0A5S4F8S7</accession>
<dbReference type="InterPro" id="IPR004547">
    <property type="entry name" value="Glucosamine6P_isomerase"/>
</dbReference>
<evidence type="ECO:0000256" key="1">
    <source>
        <dbReference type="ARBA" id="ARBA00023277"/>
    </source>
</evidence>
<dbReference type="AlphaFoldDB" id="A0A5S4F8S7"/>
<dbReference type="GO" id="GO:0042802">
    <property type="term" value="F:identical protein binding"/>
    <property type="evidence" value="ECO:0007669"/>
    <property type="project" value="TreeGrafter"/>
</dbReference>
<organism evidence="4 5">
    <name type="scientific">Nonomuraea turkmeniaca</name>
    <dbReference type="NCBI Taxonomy" id="103838"/>
    <lineage>
        <taxon>Bacteria</taxon>
        <taxon>Bacillati</taxon>
        <taxon>Actinomycetota</taxon>
        <taxon>Actinomycetes</taxon>
        <taxon>Streptosporangiales</taxon>
        <taxon>Streptosporangiaceae</taxon>
        <taxon>Nonomuraea</taxon>
    </lineage>
</organism>
<dbReference type="Proteomes" id="UP000309128">
    <property type="component" value="Unassembled WGS sequence"/>
</dbReference>
<evidence type="ECO:0000313" key="4">
    <source>
        <dbReference type="EMBL" id="TMR13285.1"/>
    </source>
</evidence>
<dbReference type="GO" id="GO:0019262">
    <property type="term" value="P:N-acetylneuraminate catabolic process"/>
    <property type="evidence" value="ECO:0007669"/>
    <property type="project" value="TreeGrafter"/>
</dbReference>
<protein>
    <submittedName>
        <fullName evidence="4">Glucosamine-6-phosphate deaminase</fullName>
    </submittedName>
</protein>
<dbReference type="GO" id="GO:0006046">
    <property type="term" value="P:N-acetylglucosamine catabolic process"/>
    <property type="evidence" value="ECO:0007669"/>
    <property type="project" value="TreeGrafter"/>
</dbReference>
<dbReference type="PANTHER" id="PTHR11280:SF6">
    <property type="entry name" value="GLUCOSAMINE-6-PHOSPHATE ISOMERASE NAGB"/>
    <property type="match status" value="1"/>
</dbReference>
<dbReference type="OrthoDB" id="9791139at2"/>
<feature type="region of interest" description="Disordered" evidence="2">
    <location>
        <begin position="1"/>
        <end position="57"/>
    </location>
</feature>
<evidence type="ECO:0000259" key="3">
    <source>
        <dbReference type="Pfam" id="PF01182"/>
    </source>
</evidence>
<sequence>MREGRHGQGPGRGSRRRGRRPSGQGSAPHLQEPHADHGAARAPRSGRPAVTAPNRNPVIKRVAGRLDVRVFSDRAQSGAAAAGAAATALRTALATRGEARVVFAAAPSQRETLAGLRAAEGIDWSRVVVFHMDEYLGLPAGASQRFGRFLRHELWDAVRPGAVHVIEPGGDPEAECARYAELLGRGPIDLVCLGIGDNGHLAFNDPPVADFGDPLAVKVVELDDASRRQQVGDGCFATLADVPERAITLTVPTLMAGRTLVATVPGASKKAALAAALDGPVAESCPASVLRTHPDCTLFADLEAYP</sequence>
<proteinExistence type="predicted"/>
<dbReference type="InterPro" id="IPR037171">
    <property type="entry name" value="NagB/RpiA_transferase-like"/>
</dbReference>
<dbReference type="InterPro" id="IPR006148">
    <property type="entry name" value="Glc/Gal-6P_isomerase"/>
</dbReference>
<feature type="compositionally biased region" description="Low complexity" evidence="2">
    <location>
        <begin position="40"/>
        <end position="49"/>
    </location>
</feature>